<name>A0A176W9L7_MARPO</name>
<organism evidence="2 3">
    <name type="scientific">Marchantia polymorpha subsp. ruderalis</name>
    <dbReference type="NCBI Taxonomy" id="1480154"/>
    <lineage>
        <taxon>Eukaryota</taxon>
        <taxon>Viridiplantae</taxon>
        <taxon>Streptophyta</taxon>
        <taxon>Embryophyta</taxon>
        <taxon>Marchantiophyta</taxon>
        <taxon>Marchantiopsida</taxon>
        <taxon>Marchantiidae</taxon>
        <taxon>Marchantiales</taxon>
        <taxon>Marchantiaceae</taxon>
        <taxon>Marchantia</taxon>
    </lineage>
</organism>
<feature type="region of interest" description="Disordered" evidence="1">
    <location>
        <begin position="80"/>
        <end position="117"/>
    </location>
</feature>
<sequence>MKARRLILDDDGSAKSRRTVRKDYSSQEARSVEKAVLPLLQYLNRKWEKYAEGNLSESYVEIVRNRTRVKREVALEVAAKERRSQPTEAKYQALQRKLRGDGRRSKPVMTDKYQNGA</sequence>
<feature type="region of interest" description="Disordered" evidence="1">
    <location>
        <begin position="1"/>
        <end position="27"/>
    </location>
</feature>
<accession>A0A176W9L7</accession>
<reference evidence="2" key="1">
    <citation type="submission" date="2016-03" db="EMBL/GenBank/DDBJ databases">
        <title>Mechanisms controlling the formation of the plant cell surface in tip-growing cells are functionally conserved among land plants.</title>
        <authorList>
            <person name="Honkanen S."/>
            <person name="Jones V.A."/>
            <person name="Morieri G."/>
            <person name="Champion C."/>
            <person name="Hetherington A.J."/>
            <person name="Kelly S."/>
            <person name="Saint-Marcoux D."/>
            <person name="Proust H."/>
            <person name="Prescott H."/>
            <person name="Dolan L."/>
        </authorList>
    </citation>
    <scope>NUCLEOTIDE SEQUENCE [LARGE SCALE GENOMIC DNA]</scope>
    <source>
        <tissue evidence="2">Whole gametophyte</tissue>
    </source>
</reference>
<evidence type="ECO:0000313" key="2">
    <source>
        <dbReference type="EMBL" id="OAE29102.1"/>
    </source>
</evidence>
<dbReference type="Proteomes" id="UP000077202">
    <property type="component" value="Unassembled WGS sequence"/>
</dbReference>
<evidence type="ECO:0000256" key="1">
    <source>
        <dbReference type="SAM" id="MobiDB-lite"/>
    </source>
</evidence>
<feature type="compositionally biased region" description="Basic and acidic residues" evidence="1">
    <location>
        <begin position="1"/>
        <end position="14"/>
    </location>
</feature>
<protein>
    <submittedName>
        <fullName evidence="2">Uncharacterized protein</fullName>
    </submittedName>
</protein>
<dbReference type="EMBL" id="LVLJ01001522">
    <property type="protein sequence ID" value="OAE29102.1"/>
    <property type="molecule type" value="Genomic_DNA"/>
</dbReference>
<comment type="caution">
    <text evidence="2">The sequence shown here is derived from an EMBL/GenBank/DDBJ whole genome shotgun (WGS) entry which is preliminary data.</text>
</comment>
<gene>
    <name evidence="2" type="ORF">AXG93_3678s1090</name>
</gene>
<proteinExistence type="predicted"/>
<keyword evidence="3" id="KW-1185">Reference proteome</keyword>
<dbReference type="AlphaFoldDB" id="A0A176W9L7"/>
<evidence type="ECO:0000313" key="3">
    <source>
        <dbReference type="Proteomes" id="UP000077202"/>
    </source>
</evidence>